<dbReference type="InterPro" id="IPR005119">
    <property type="entry name" value="LysR_subst-bd"/>
</dbReference>
<dbReference type="PANTHER" id="PTHR30346">
    <property type="entry name" value="TRANSCRIPTIONAL DUAL REGULATOR HCAR-RELATED"/>
    <property type="match status" value="1"/>
</dbReference>
<dbReference type="EMBL" id="CP078145">
    <property type="protein sequence ID" value="QXN89396.1"/>
    <property type="molecule type" value="Genomic_DNA"/>
</dbReference>
<keyword evidence="3" id="KW-0238">DNA-binding</keyword>
<name>A0ABX8RJ77_NOCIO</name>
<evidence type="ECO:0000256" key="5">
    <source>
        <dbReference type="ARBA" id="ARBA00023163"/>
    </source>
</evidence>
<evidence type="ECO:0000313" key="7">
    <source>
        <dbReference type="EMBL" id="QXN89396.1"/>
    </source>
</evidence>
<sequence>MTTSATHLRPVEKLVRFGFHGSRRIAERIIETAGYDPAHGFELAEYELIDPFRLLRDGEIDVMIVKFDIAEPDLEVSPVLAFDPRAAILSAHHPLALRTNLSIEELADYPSFHRPGSMPVEVWDRVVPRTTPGGRQIRRVHHVDSIPEMLGVVVSSDAVHISLASLADLVPNSVRVIPIHDLPPAPVRLAWRRNMDAQHVRNFLATVAPVPS</sequence>
<evidence type="ECO:0000313" key="8">
    <source>
        <dbReference type="Proteomes" id="UP000694257"/>
    </source>
</evidence>
<evidence type="ECO:0000256" key="3">
    <source>
        <dbReference type="ARBA" id="ARBA00023125"/>
    </source>
</evidence>
<feature type="domain" description="LysR substrate-binding" evidence="6">
    <location>
        <begin position="41"/>
        <end position="207"/>
    </location>
</feature>
<gene>
    <name evidence="7" type="ORF">KV110_28270</name>
</gene>
<keyword evidence="2" id="KW-0805">Transcription regulation</keyword>
<evidence type="ECO:0000259" key="6">
    <source>
        <dbReference type="Pfam" id="PF03466"/>
    </source>
</evidence>
<accession>A0ABX8RJ77</accession>
<keyword evidence="8" id="KW-1185">Reference proteome</keyword>
<comment type="similarity">
    <text evidence="1">Belongs to the LysR transcriptional regulatory family.</text>
</comment>
<dbReference type="PANTHER" id="PTHR30346:SF0">
    <property type="entry name" value="HCA OPERON TRANSCRIPTIONAL ACTIVATOR HCAR"/>
    <property type="match status" value="1"/>
</dbReference>
<protein>
    <recommendedName>
        <fullName evidence="6">LysR substrate-binding domain-containing protein</fullName>
    </recommendedName>
</protein>
<evidence type="ECO:0000256" key="1">
    <source>
        <dbReference type="ARBA" id="ARBA00009437"/>
    </source>
</evidence>
<evidence type="ECO:0000256" key="4">
    <source>
        <dbReference type="ARBA" id="ARBA00023159"/>
    </source>
</evidence>
<dbReference type="Proteomes" id="UP000694257">
    <property type="component" value="Chromosome"/>
</dbReference>
<reference evidence="7 8" key="1">
    <citation type="submission" date="2021-07" db="EMBL/GenBank/DDBJ databases">
        <title>Whole Genome Sequence of Nocardia Iowensis.</title>
        <authorList>
            <person name="Lamm A."/>
            <person name="Collins-Fairclough A.M."/>
            <person name="Bunk B."/>
            <person name="Sproer C."/>
        </authorList>
    </citation>
    <scope>NUCLEOTIDE SEQUENCE [LARGE SCALE GENOMIC DNA]</scope>
    <source>
        <strain evidence="7 8">NRRL 5646</strain>
    </source>
</reference>
<keyword evidence="5" id="KW-0804">Transcription</keyword>
<dbReference type="Pfam" id="PF03466">
    <property type="entry name" value="LysR_substrate"/>
    <property type="match status" value="1"/>
</dbReference>
<evidence type="ECO:0000256" key="2">
    <source>
        <dbReference type="ARBA" id="ARBA00023015"/>
    </source>
</evidence>
<proteinExistence type="inferred from homology"/>
<dbReference type="RefSeq" id="WP_218470272.1">
    <property type="nucleotide sequence ID" value="NZ_BAABJN010000003.1"/>
</dbReference>
<keyword evidence="4" id="KW-0010">Activator</keyword>
<organism evidence="7 8">
    <name type="scientific">Nocardia iowensis</name>
    <dbReference type="NCBI Taxonomy" id="204891"/>
    <lineage>
        <taxon>Bacteria</taxon>
        <taxon>Bacillati</taxon>
        <taxon>Actinomycetota</taxon>
        <taxon>Actinomycetes</taxon>
        <taxon>Mycobacteriales</taxon>
        <taxon>Nocardiaceae</taxon>
        <taxon>Nocardia</taxon>
    </lineage>
</organism>